<sequence>MSKQQWLLGQLIFEPQRRTLQLAEAHCTLEPKQAQLLLLLAQHAGEPVSRERLISEIWQGRVVSESAINRAVSLLRKACARLDPTTDYIATIPKLGYCLLPAATLLHTTAVADSSEHISPSAAPAVLATVNTTKASRAWWPLVALCVIALAASGMWLQFTLSFSKQQAQLLIPEPVTSFDGAEFNISSSQDGQLLYHRRDAAGGVQLWLRSKQQDKPLITSAGQALNGSISPDGRQLVYRRLNADQCQIVLVSLSTSTPERPLLDCPTDSEFQASWHPDSQHFYYRLRHSKTQPYLVYRYQIATTLQQQLTLADPASSNGAIAITVAADGRQLAVANYLTANSSRLSLYQLTDGQPQLLQTTDLRIGVVDLTWPAGQPLILASRNQLHLLAADLSLHHYYYSQLPLNSMASSNNQLFFASQQQQAGIWRQPLTTNAQATPFIVSSQLDILPRVNQQDSELLFLSTRQGQHQVWRKVHNGPEHLLAALPAPASFTRLSWSYDQRSIYFSQQGAAYQLQLASASLTQLFGPEHQAYVLNAGQDNNSLIYSSSKSGDWQLWRYKLNGKQHQQLTHQGGYSGYLVADTLYYSKFHQDGLWQRQLDSPDEQLLMADFDKINWLNWQVQDNQLVYFKPGLGVFRQLLQNNSPPELLLADSPELVHHYSLSNRAIYFVKRQPPQGDIFQLPLP</sequence>
<dbReference type="Proteomes" id="UP000034228">
    <property type="component" value="Unassembled WGS sequence"/>
</dbReference>
<accession>A0A0M2V9R0</accession>
<dbReference type="EMBL" id="LAHO01000006">
    <property type="protein sequence ID" value="KKO45898.1"/>
    <property type="molecule type" value="Genomic_DNA"/>
</dbReference>
<dbReference type="STRING" id="336831.WG68_07745"/>
<dbReference type="SMART" id="SM00862">
    <property type="entry name" value="Trans_reg_C"/>
    <property type="match status" value="1"/>
</dbReference>
<dbReference type="Gene3D" id="1.10.10.10">
    <property type="entry name" value="Winged helix-like DNA-binding domain superfamily/Winged helix DNA-binding domain"/>
    <property type="match status" value="1"/>
</dbReference>
<dbReference type="SUPFAM" id="SSF82171">
    <property type="entry name" value="DPP6 N-terminal domain-like"/>
    <property type="match status" value="1"/>
</dbReference>
<feature type="domain" description="OmpR/PhoB-type" evidence="4">
    <location>
        <begin position="3"/>
        <end position="101"/>
    </location>
</feature>
<dbReference type="RefSeq" id="WP_046557103.1">
    <property type="nucleotide sequence ID" value="NZ_LAHO01000006.1"/>
</dbReference>
<feature type="transmembrane region" description="Helical" evidence="3">
    <location>
        <begin position="138"/>
        <end position="159"/>
    </location>
</feature>
<dbReference type="GO" id="GO:0006355">
    <property type="term" value="P:regulation of DNA-templated transcription"/>
    <property type="evidence" value="ECO:0007669"/>
    <property type="project" value="InterPro"/>
</dbReference>
<gene>
    <name evidence="5" type="ORF">WG68_07745</name>
</gene>
<dbReference type="PANTHER" id="PTHR36842">
    <property type="entry name" value="PROTEIN TOLB HOMOLOG"/>
    <property type="match status" value="1"/>
</dbReference>
<dbReference type="AlphaFoldDB" id="A0A0M2V9R0"/>
<feature type="DNA-binding region" description="OmpR/PhoB-type" evidence="2">
    <location>
        <begin position="3"/>
        <end position="101"/>
    </location>
</feature>
<keyword evidence="6" id="KW-1185">Reference proteome</keyword>
<keyword evidence="3" id="KW-1133">Transmembrane helix</keyword>
<evidence type="ECO:0000256" key="3">
    <source>
        <dbReference type="SAM" id="Phobius"/>
    </source>
</evidence>
<dbReference type="GO" id="GO:0003677">
    <property type="term" value="F:DNA binding"/>
    <property type="evidence" value="ECO:0007669"/>
    <property type="project" value="UniProtKB-UniRule"/>
</dbReference>
<keyword evidence="1 2" id="KW-0238">DNA-binding</keyword>
<evidence type="ECO:0000256" key="2">
    <source>
        <dbReference type="PROSITE-ProRule" id="PRU01091"/>
    </source>
</evidence>
<name>A0A0M2V9R0_9GAMM</name>
<keyword evidence="3" id="KW-0812">Transmembrane</keyword>
<evidence type="ECO:0000259" key="4">
    <source>
        <dbReference type="PROSITE" id="PS51755"/>
    </source>
</evidence>
<dbReference type="OrthoDB" id="5900874at2"/>
<proteinExistence type="predicted"/>
<evidence type="ECO:0000313" key="5">
    <source>
        <dbReference type="EMBL" id="KKO45898.1"/>
    </source>
</evidence>
<comment type="caution">
    <text evidence="5">The sequence shown here is derived from an EMBL/GenBank/DDBJ whole genome shotgun (WGS) entry which is preliminary data.</text>
</comment>
<dbReference type="InterPro" id="IPR016032">
    <property type="entry name" value="Sig_transdc_resp-reg_C-effctor"/>
</dbReference>
<dbReference type="SUPFAM" id="SSF46894">
    <property type="entry name" value="C-terminal effector domain of the bipartite response regulators"/>
    <property type="match status" value="1"/>
</dbReference>
<dbReference type="Pfam" id="PF00486">
    <property type="entry name" value="Trans_reg_C"/>
    <property type="match status" value="1"/>
</dbReference>
<keyword evidence="3" id="KW-0472">Membrane</keyword>
<dbReference type="InterPro" id="IPR036388">
    <property type="entry name" value="WH-like_DNA-bd_sf"/>
</dbReference>
<dbReference type="PANTHER" id="PTHR36842:SF1">
    <property type="entry name" value="PROTEIN TOLB"/>
    <property type="match status" value="1"/>
</dbReference>
<evidence type="ECO:0000256" key="1">
    <source>
        <dbReference type="ARBA" id="ARBA00023125"/>
    </source>
</evidence>
<dbReference type="GO" id="GO:0000160">
    <property type="term" value="P:phosphorelay signal transduction system"/>
    <property type="evidence" value="ECO:0007669"/>
    <property type="project" value="InterPro"/>
</dbReference>
<dbReference type="InterPro" id="IPR011042">
    <property type="entry name" value="6-blade_b-propeller_TolB-like"/>
</dbReference>
<organism evidence="5 6">
    <name type="scientific">Arsukibacterium ikkense</name>
    <dbReference type="NCBI Taxonomy" id="336831"/>
    <lineage>
        <taxon>Bacteria</taxon>
        <taxon>Pseudomonadati</taxon>
        <taxon>Pseudomonadota</taxon>
        <taxon>Gammaproteobacteria</taxon>
        <taxon>Chromatiales</taxon>
        <taxon>Chromatiaceae</taxon>
        <taxon>Arsukibacterium</taxon>
    </lineage>
</organism>
<evidence type="ECO:0000313" key="6">
    <source>
        <dbReference type="Proteomes" id="UP000034228"/>
    </source>
</evidence>
<dbReference type="InterPro" id="IPR001867">
    <property type="entry name" value="OmpR/PhoB-type_DNA-bd"/>
</dbReference>
<dbReference type="Gene3D" id="2.120.10.30">
    <property type="entry name" value="TolB, C-terminal domain"/>
    <property type="match status" value="2"/>
</dbReference>
<reference evidence="5 6" key="1">
    <citation type="submission" date="2015-03" db="EMBL/GenBank/DDBJ databases">
        <title>Draft genome sequences of two protease-producing strains of Arsukibacterium isolated from two cold and alkaline environments.</title>
        <authorList>
            <person name="Lylloff J.E."/>
            <person name="Skov L.B."/>
            <person name="Jepsen M."/>
            <person name="Hallin P.F."/>
            <person name="Sorensen S.J."/>
            <person name="Stougaard P."/>
            <person name="Glaring M.A."/>
        </authorList>
    </citation>
    <scope>NUCLEOTIDE SEQUENCE [LARGE SCALE GENOMIC DNA]</scope>
    <source>
        <strain evidence="5 6">GCM72</strain>
    </source>
</reference>
<dbReference type="PROSITE" id="PS51755">
    <property type="entry name" value="OMPR_PHOB"/>
    <property type="match status" value="1"/>
</dbReference>
<protein>
    <recommendedName>
        <fullName evidence="4">OmpR/PhoB-type domain-containing protein</fullName>
    </recommendedName>
</protein>